<feature type="domain" description="Transglutaminase-like" evidence="2">
    <location>
        <begin position="117"/>
        <end position="183"/>
    </location>
</feature>
<dbReference type="AlphaFoldDB" id="A0A5C6ZIN5"/>
<dbReference type="Proteomes" id="UP000321578">
    <property type="component" value="Unassembled WGS sequence"/>
</dbReference>
<organism evidence="3 4">
    <name type="scientific">Subsaximicrobium wynnwilliamsii</name>
    <dbReference type="NCBI Taxonomy" id="291179"/>
    <lineage>
        <taxon>Bacteria</taxon>
        <taxon>Pseudomonadati</taxon>
        <taxon>Bacteroidota</taxon>
        <taxon>Flavobacteriia</taxon>
        <taxon>Flavobacteriales</taxon>
        <taxon>Flavobacteriaceae</taxon>
        <taxon>Subsaximicrobium</taxon>
    </lineage>
</organism>
<accession>A0A5C6ZIN5</accession>
<gene>
    <name evidence="3" type="ORF">ESY86_04765</name>
</gene>
<feature type="chain" id="PRO_5022694624" description="Transglutaminase-like domain-containing protein" evidence="1">
    <location>
        <begin position="22"/>
        <end position="338"/>
    </location>
</feature>
<dbReference type="PANTHER" id="PTHR46333:SF2">
    <property type="entry name" value="CYTOKINESIS PROTEIN 3"/>
    <property type="match status" value="1"/>
</dbReference>
<sequence>MFLKKSLLFSILILVLGQSYAQISDFESINFTRADNRAVLHEGRSLENLPVLAHDLTFNLDTEVEKFRAIYRWVCHNISGDIRQNNITSRKREKYRNDSIAYLKWNAEYKRIAFKTLLRRKKTMCTGYAYLIKELCFLANIEAVIVDGYGRTVASNVEALDMTNHSWNAVKLNDKWYLCDATWSSGYMVNDALFINDYNAGYFLAEPKLFAKNHYPIQKKWLLNAILSASEFVESPLIYGATFEHQIIPVSPTRLTTNTGTDTEVHFSFKTLEQVDGESIQLIQSSGSREKAFKIEGFKNENGTVRFTTKFRHKGTYDVHLKIGSDVVASYTIRVDKV</sequence>
<dbReference type="EMBL" id="VORO01000004">
    <property type="protein sequence ID" value="TXD90068.1"/>
    <property type="molecule type" value="Genomic_DNA"/>
</dbReference>
<evidence type="ECO:0000313" key="3">
    <source>
        <dbReference type="EMBL" id="TXD90068.1"/>
    </source>
</evidence>
<reference evidence="3 4" key="1">
    <citation type="submission" date="2019-08" db="EMBL/GenBank/DDBJ databases">
        <title>Genomes of Subsaximicrobium wynnwilliamsii strains.</title>
        <authorList>
            <person name="Bowman J.P."/>
        </authorList>
    </citation>
    <scope>NUCLEOTIDE SEQUENCE [LARGE SCALE GENOMIC DNA]</scope>
    <source>
        <strain evidence="3 4">2-80-2</strain>
    </source>
</reference>
<dbReference type="GO" id="GO:0005737">
    <property type="term" value="C:cytoplasm"/>
    <property type="evidence" value="ECO:0007669"/>
    <property type="project" value="TreeGrafter"/>
</dbReference>
<evidence type="ECO:0000256" key="1">
    <source>
        <dbReference type="SAM" id="SignalP"/>
    </source>
</evidence>
<name>A0A5C6ZIN5_9FLAO</name>
<comment type="caution">
    <text evidence="3">The sequence shown here is derived from an EMBL/GenBank/DDBJ whole genome shotgun (WGS) entry which is preliminary data.</text>
</comment>
<feature type="signal peptide" evidence="1">
    <location>
        <begin position="1"/>
        <end position="21"/>
    </location>
</feature>
<keyword evidence="4" id="KW-1185">Reference proteome</keyword>
<dbReference type="SUPFAM" id="SSF54001">
    <property type="entry name" value="Cysteine proteinases"/>
    <property type="match status" value="1"/>
</dbReference>
<protein>
    <recommendedName>
        <fullName evidence="2">Transglutaminase-like domain-containing protein</fullName>
    </recommendedName>
</protein>
<evidence type="ECO:0000259" key="2">
    <source>
        <dbReference type="SMART" id="SM00460"/>
    </source>
</evidence>
<dbReference type="InterPro" id="IPR002931">
    <property type="entry name" value="Transglutaminase-like"/>
</dbReference>
<dbReference type="Gene3D" id="3.10.620.30">
    <property type="match status" value="1"/>
</dbReference>
<dbReference type="InterPro" id="IPR052557">
    <property type="entry name" value="CAP/Cytokinesis_protein"/>
</dbReference>
<dbReference type="RefSeq" id="WP_147085461.1">
    <property type="nucleotide sequence ID" value="NZ_VORM01000004.1"/>
</dbReference>
<evidence type="ECO:0000313" key="4">
    <source>
        <dbReference type="Proteomes" id="UP000321578"/>
    </source>
</evidence>
<dbReference type="SMART" id="SM00460">
    <property type="entry name" value="TGc"/>
    <property type="match status" value="1"/>
</dbReference>
<dbReference type="OrthoDB" id="9788327at2"/>
<dbReference type="Pfam" id="PF01841">
    <property type="entry name" value="Transglut_core"/>
    <property type="match status" value="1"/>
</dbReference>
<keyword evidence="1" id="KW-0732">Signal</keyword>
<proteinExistence type="predicted"/>
<dbReference type="PANTHER" id="PTHR46333">
    <property type="entry name" value="CYTOKINESIS PROTEIN 3"/>
    <property type="match status" value="1"/>
</dbReference>
<dbReference type="InterPro" id="IPR038765">
    <property type="entry name" value="Papain-like_cys_pep_sf"/>
</dbReference>